<dbReference type="GO" id="GO:0005829">
    <property type="term" value="C:cytosol"/>
    <property type="evidence" value="ECO:0007669"/>
    <property type="project" value="TreeGrafter"/>
</dbReference>
<dbReference type="PANTHER" id="PTHR11777">
    <property type="entry name" value="ALANYL-TRNA SYNTHETASE"/>
    <property type="match status" value="1"/>
</dbReference>
<evidence type="ECO:0000256" key="3">
    <source>
        <dbReference type="ARBA" id="ARBA00022555"/>
    </source>
</evidence>
<sequence length="885" mass="99653">MKKLTSAQIRDLWLKFFESKGHEVRPSASLIPINDPTLLWINSGVATLKKYFDGSEVPENPRITNSQKSIRTNDIENVGVTARHHTLFEMLGNFSVGDYFKEEAIPWAWEFLTGKEWLAFEPERLYVTYYPEDVETKALWEAIEGFDPSHLVPVEDNFWDIGAGPCGPDTEIFYDRGAKYSNLAEEDPENYPGGENERWLEIWNLVFSEFNHMPDDTYQPLPHKNVDTGAGLERLTSVIQDTPTNFETDLFMPIIQALESMADHHQYAEASEKIKTSFKVIADHIRAVAFAISDGALPSNEGRGYIIRRLIRRSVMHGRRLGIQGLFLAKLVPVISDIMGSYYQELHDKIEFVQEVLTSEEERFHETIEEGEMQLEELMTELKENGIQEIPGDQAFTLYDTFGFPLELTQEMAVDHGFTVDVEGFEAEMEQQRERARNARSQESSMNIQSAILTEIDSDFDFVGYHQLETDASILYIIQEDQLLDKYEGPQGAWLVFNRSPFYAEMGGQIADQGGLYDGFDLIASIKDVKKMPNGQFMHKVEETSMPLLKNQSYTLRVDPTARQKTNQNHTATHLLHQGLKQILGPHANQAGSYVGPDRLRFDFSHFGKVTKEELDAISEYVNQMINQAIPVDISEMPIDEAKALGAMALFGEKYGDIVRVVNIGGESIELCGGTHVNNTQQIATFKILSESGIGAGIRRIEALTGQAAIDYYRAEETILEQIQEQLKVGQTDQILYRLSQLQEQIKDQDHEIQSLMAKLLQQESNKIFDQVETVGELTYIAARVDNQSSESLRNLGDQWRQKNVSNLLILVSNNEGKVVLNVFADDMAIDQGVKAGDLIKPLAKMVGGGGGGRPQMAQAGGKSPEKIDSMLDQVAETIASFTEE</sequence>
<feature type="coiled-coil region" evidence="15">
    <location>
        <begin position="343"/>
        <end position="385"/>
    </location>
</feature>
<dbReference type="FunFam" id="3.30.930.10:FF:000046">
    <property type="entry name" value="Alanine--tRNA ligase"/>
    <property type="match status" value="1"/>
</dbReference>
<name>A0A1H8YVC7_9LACT</name>
<dbReference type="InterPro" id="IPR018162">
    <property type="entry name" value="Ala-tRNA-ligase_IIc_anticod-bd"/>
</dbReference>
<evidence type="ECO:0000256" key="13">
    <source>
        <dbReference type="ARBA" id="ARBA00048300"/>
    </source>
</evidence>
<keyword evidence="11 14" id="KW-0030">Aminoacyl-tRNA synthetase</keyword>
<evidence type="ECO:0000256" key="2">
    <source>
        <dbReference type="ARBA" id="ARBA00022490"/>
    </source>
</evidence>
<evidence type="ECO:0000256" key="10">
    <source>
        <dbReference type="ARBA" id="ARBA00022917"/>
    </source>
</evidence>
<dbReference type="NCBIfam" id="TIGR00344">
    <property type="entry name" value="alaS"/>
    <property type="match status" value="1"/>
</dbReference>
<evidence type="ECO:0000313" key="17">
    <source>
        <dbReference type="EMBL" id="SEP56184.1"/>
    </source>
</evidence>
<gene>
    <name evidence="14" type="primary">alaS</name>
    <name evidence="17" type="ORF">SAMN04488558_10132</name>
</gene>
<evidence type="ECO:0000256" key="12">
    <source>
        <dbReference type="ARBA" id="ARBA00024779"/>
    </source>
</evidence>
<evidence type="ECO:0000256" key="9">
    <source>
        <dbReference type="ARBA" id="ARBA00022884"/>
    </source>
</evidence>
<dbReference type="SUPFAM" id="SSF101353">
    <property type="entry name" value="Putative anticodon-binding domain of alanyl-tRNA synthetase (AlaRS)"/>
    <property type="match status" value="1"/>
</dbReference>
<feature type="domain" description="Alanyl-transfer RNA synthetases family profile" evidence="16">
    <location>
        <begin position="4"/>
        <end position="715"/>
    </location>
</feature>
<keyword evidence="9 14" id="KW-0694">RNA-binding</keyword>
<evidence type="ECO:0000256" key="4">
    <source>
        <dbReference type="ARBA" id="ARBA00022598"/>
    </source>
</evidence>
<evidence type="ECO:0000256" key="1">
    <source>
        <dbReference type="ARBA" id="ARBA00008226"/>
    </source>
</evidence>
<dbReference type="Gene3D" id="3.10.310.40">
    <property type="match status" value="1"/>
</dbReference>
<dbReference type="HAMAP" id="MF_00036_B">
    <property type="entry name" value="Ala_tRNA_synth_B"/>
    <property type="match status" value="1"/>
</dbReference>
<keyword evidence="8 14" id="KW-0067">ATP-binding</keyword>
<dbReference type="EC" id="6.1.1.7" evidence="14"/>
<evidence type="ECO:0000256" key="15">
    <source>
        <dbReference type="SAM" id="Coils"/>
    </source>
</evidence>
<comment type="subcellular location">
    <subcellularLocation>
        <location evidence="14">Cytoplasm</location>
    </subcellularLocation>
</comment>
<dbReference type="InterPro" id="IPR003156">
    <property type="entry name" value="DHHA1_dom"/>
</dbReference>
<dbReference type="SMART" id="SM00863">
    <property type="entry name" value="tRNA_SAD"/>
    <property type="match status" value="1"/>
</dbReference>
<organism evidence="17 18">
    <name type="scientific">Ignavigranum ruoffiae</name>
    <dbReference type="NCBI Taxonomy" id="89093"/>
    <lineage>
        <taxon>Bacteria</taxon>
        <taxon>Bacillati</taxon>
        <taxon>Bacillota</taxon>
        <taxon>Bacilli</taxon>
        <taxon>Lactobacillales</taxon>
        <taxon>Aerococcaceae</taxon>
        <taxon>Ignavigranum</taxon>
    </lineage>
</organism>
<dbReference type="FunFam" id="3.30.54.20:FF:000001">
    <property type="entry name" value="Alanine--tRNA ligase"/>
    <property type="match status" value="1"/>
</dbReference>
<evidence type="ECO:0000256" key="7">
    <source>
        <dbReference type="ARBA" id="ARBA00022833"/>
    </source>
</evidence>
<dbReference type="InterPro" id="IPR009000">
    <property type="entry name" value="Transl_B-barrel_sf"/>
</dbReference>
<dbReference type="Pfam" id="PF01411">
    <property type="entry name" value="tRNA-synt_2c"/>
    <property type="match status" value="1"/>
</dbReference>
<evidence type="ECO:0000256" key="8">
    <source>
        <dbReference type="ARBA" id="ARBA00022840"/>
    </source>
</evidence>
<comment type="function">
    <text evidence="12 14">Catalyzes the attachment of alanine to tRNA(Ala) in a two-step reaction: alanine is first activated by ATP to form Ala-AMP and then transferred to the acceptor end of tRNA(Ala). Also edits incorrectly charged Ser-tRNA(Ala) and Gly-tRNA(Ala) via its editing domain.</text>
</comment>
<keyword evidence="15" id="KW-0175">Coiled coil</keyword>
<dbReference type="PANTHER" id="PTHR11777:SF9">
    <property type="entry name" value="ALANINE--TRNA LIGASE, CYTOPLASMIC"/>
    <property type="match status" value="1"/>
</dbReference>
<dbReference type="EMBL" id="FOEN01000001">
    <property type="protein sequence ID" value="SEP56184.1"/>
    <property type="molecule type" value="Genomic_DNA"/>
</dbReference>
<feature type="binding site" evidence="14">
    <location>
        <position position="574"/>
    </location>
    <ligand>
        <name>Zn(2+)</name>
        <dbReference type="ChEBI" id="CHEBI:29105"/>
    </ligand>
</feature>
<dbReference type="GO" id="GO:0008270">
    <property type="term" value="F:zinc ion binding"/>
    <property type="evidence" value="ECO:0007669"/>
    <property type="project" value="UniProtKB-UniRule"/>
</dbReference>
<dbReference type="OrthoDB" id="9803884at2"/>
<dbReference type="Gene3D" id="6.10.250.550">
    <property type="match status" value="1"/>
</dbReference>
<dbReference type="SUPFAM" id="SSF55681">
    <property type="entry name" value="Class II aaRS and biotin synthetases"/>
    <property type="match status" value="1"/>
</dbReference>
<dbReference type="Pfam" id="PF02272">
    <property type="entry name" value="DHHA1"/>
    <property type="match status" value="1"/>
</dbReference>
<dbReference type="STRING" id="89093.SAMN04488558_10132"/>
<comment type="similarity">
    <text evidence="1 14">Belongs to the class-II aminoacyl-tRNA synthetase family.</text>
</comment>
<dbReference type="Proteomes" id="UP000198833">
    <property type="component" value="Unassembled WGS sequence"/>
</dbReference>
<dbReference type="InterPro" id="IPR018165">
    <property type="entry name" value="Ala-tRNA-synth_IIc_core"/>
</dbReference>
<dbReference type="GO" id="GO:0006419">
    <property type="term" value="P:alanyl-tRNA aminoacylation"/>
    <property type="evidence" value="ECO:0007669"/>
    <property type="project" value="UniProtKB-UniRule"/>
</dbReference>
<dbReference type="FunFam" id="3.10.310.40:FF:000001">
    <property type="entry name" value="Alanine--tRNA ligase"/>
    <property type="match status" value="1"/>
</dbReference>
<feature type="binding site" evidence="14">
    <location>
        <position position="672"/>
    </location>
    <ligand>
        <name>Zn(2+)</name>
        <dbReference type="ChEBI" id="CHEBI:29105"/>
    </ligand>
</feature>
<dbReference type="GO" id="GO:0016740">
    <property type="term" value="F:transferase activity"/>
    <property type="evidence" value="ECO:0007669"/>
    <property type="project" value="UniProtKB-ARBA"/>
</dbReference>
<dbReference type="InterPro" id="IPR002318">
    <property type="entry name" value="Ala-tRNA-lgiase_IIc"/>
</dbReference>
<dbReference type="SUPFAM" id="SSF55186">
    <property type="entry name" value="ThrRS/AlaRS common domain"/>
    <property type="match status" value="1"/>
</dbReference>
<evidence type="ECO:0000256" key="5">
    <source>
        <dbReference type="ARBA" id="ARBA00022723"/>
    </source>
</evidence>
<dbReference type="PROSITE" id="PS50860">
    <property type="entry name" value="AA_TRNA_LIGASE_II_ALA"/>
    <property type="match status" value="1"/>
</dbReference>
<keyword evidence="10 14" id="KW-0648">Protein biosynthesis</keyword>
<dbReference type="InterPro" id="IPR050058">
    <property type="entry name" value="Ala-tRNA_ligase"/>
</dbReference>
<dbReference type="AlphaFoldDB" id="A0A1H8YVC7"/>
<dbReference type="GO" id="GO:0005524">
    <property type="term" value="F:ATP binding"/>
    <property type="evidence" value="ECO:0007669"/>
    <property type="project" value="UniProtKB-UniRule"/>
</dbReference>
<dbReference type="InterPro" id="IPR012947">
    <property type="entry name" value="tRNA_SAD"/>
</dbReference>
<dbReference type="CDD" id="cd00673">
    <property type="entry name" value="AlaRS_core"/>
    <property type="match status" value="1"/>
</dbReference>
<dbReference type="GO" id="GO:0004813">
    <property type="term" value="F:alanine-tRNA ligase activity"/>
    <property type="evidence" value="ECO:0007669"/>
    <property type="project" value="UniProtKB-UniRule"/>
</dbReference>
<keyword evidence="6 14" id="KW-0547">Nucleotide-binding</keyword>
<keyword evidence="18" id="KW-1185">Reference proteome</keyword>
<dbReference type="GO" id="GO:0002161">
    <property type="term" value="F:aminoacyl-tRNA deacylase activity"/>
    <property type="evidence" value="ECO:0007669"/>
    <property type="project" value="TreeGrafter"/>
</dbReference>
<accession>A0A1H8YVC7</accession>
<comment type="cofactor">
    <cofactor evidence="14">
        <name>Zn(2+)</name>
        <dbReference type="ChEBI" id="CHEBI:29105"/>
    </cofactor>
    <text evidence="14">Binds 1 zinc ion per subunit.</text>
</comment>
<dbReference type="InterPro" id="IPR018164">
    <property type="entry name" value="Ala-tRNA-synth_IIc_N"/>
</dbReference>
<evidence type="ECO:0000259" key="16">
    <source>
        <dbReference type="PROSITE" id="PS50860"/>
    </source>
</evidence>
<keyword evidence="4 14" id="KW-0436">Ligase</keyword>
<keyword evidence="5 14" id="KW-0479">Metal-binding</keyword>
<evidence type="ECO:0000256" key="14">
    <source>
        <dbReference type="HAMAP-Rule" id="MF_00036"/>
    </source>
</evidence>
<dbReference type="Gene3D" id="3.30.930.10">
    <property type="entry name" value="Bira Bifunctional Protein, Domain 2"/>
    <property type="match status" value="1"/>
</dbReference>
<dbReference type="GO" id="GO:0140096">
    <property type="term" value="F:catalytic activity, acting on a protein"/>
    <property type="evidence" value="ECO:0007669"/>
    <property type="project" value="UniProtKB-ARBA"/>
</dbReference>
<dbReference type="FunFam" id="3.30.980.10:FF:000004">
    <property type="entry name" value="Alanine--tRNA ligase, cytoplasmic"/>
    <property type="match status" value="1"/>
</dbReference>
<dbReference type="Pfam" id="PF07973">
    <property type="entry name" value="tRNA_SAD"/>
    <property type="match status" value="1"/>
</dbReference>
<dbReference type="GO" id="GO:0000049">
    <property type="term" value="F:tRNA binding"/>
    <property type="evidence" value="ECO:0007669"/>
    <property type="project" value="UniProtKB-KW"/>
</dbReference>
<dbReference type="InterPro" id="IPR045864">
    <property type="entry name" value="aa-tRNA-synth_II/BPL/LPL"/>
</dbReference>
<dbReference type="SUPFAM" id="SSF50447">
    <property type="entry name" value="Translation proteins"/>
    <property type="match status" value="1"/>
</dbReference>
<protein>
    <recommendedName>
        <fullName evidence="14">Alanine--tRNA ligase</fullName>
        <ecNumber evidence="14">6.1.1.7</ecNumber>
    </recommendedName>
    <alternativeName>
        <fullName evidence="14">Alanyl-tRNA synthetase</fullName>
        <shortName evidence="14">AlaRS</shortName>
    </alternativeName>
</protein>
<dbReference type="InterPro" id="IPR018163">
    <property type="entry name" value="Thr/Ala-tRNA-synth_IIc_edit"/>
</dbReference>
<keyword evidence="2 14" id="KW-0963">Cytoplasm</keyword>
<evidence type="ECO:0000256" key="11">
    <source>
        <dbReference type="ARBA" id="ARBA00023146"/>
    </source>
</evidence>
<comment type="catalytic activity">
    <reaction evidence="13 14">
        <text>tRNA(Ala) + L-alanine + ATP = L-alanyl-tRNA(Ala) + AMP + diphosphate</text>
        <dbReference type="Rhea" id="RHEA:12540"/>
        <dbReference type="Rhea" id="RHEA-COMP:9657"/>
        <dbReference type="Rhea" id="RHEA-COMP:9923"/>
        <dbReference type="ChEBI" id="CHEBI:30616"/>
        <dbReference type="ChEBI" id="CHEBI:33019"/>
        <dbReference type="ChEBI" id="CHEBI:57972"/>
        <dbReference type="ChEBI" id="CHEBI:78442"/>
        <dbReference type="ChEBI" id="CHEBI:78497"/>
        <dbReference type="ChEBI" id="CHEBI:456215"/>
        <dbReference type="EC" id="6.1.1.7"/>
    </reaction>
</comment>
<dbReference type="InterPro" id="IPR023033">
    <property type="entry name" value="Ala_tRNA_ligase_euk/bac"/>
</dbReference>
<keyword evidence="7 14" id="KW-0862">Zinc</keyword>
<comment type="domain">
    <text evidence="14">Consists of three domains; the N-terminal catalytic domain, the editing domain and the C-terminal C-Ala domain. The editing domain removes incorrectly charged amino acids, while the C-Ala domain, along with tRNA(Ala), serves as a bridge to cooperatively bring together the editing and aminoacylation centers thus stimulating deacylation of misacylated tRNAs.</text>
</comment>
<dbReference type="Gene3D" id="2.40.30.130">
    <property type="match status" value="1"/>
</dbReference>
<evidence type="ECO:0000256" key="6">
    <source>
        <dbReference type="ARBA" id="ARBA00022741"/>
    </source>
</evidence>
<dbReference type="Gene3D" id="3.30.980.10">
    <property type="entry name" value="Threonyl-trna Synthetase, Chain A, domain 2"/>
    <property type="match status" value="1"/>
</dbReference>
<feature type="coiled-coil region" evidence="15">
    <location>
        <begin position="739"/>
        <end position="766"/>
    </location>
</feature>
<reference evidence="17 18" key="1">
    <citation type="submission" date="2016-10" db="EMBL/GenBank/DDBJ databases">
        <authorList>
            <person name="de Groot N.N."/>
        </authorList>
    </citation>
    <scope>NUCLEOTIDE SEQUENCE [LARGE SCALE GENOMIC DNA]</scope>
    <source>
        <strain evidence="17 18">DSM 15695</strain>
    </source>
</reference>
<feature type="binding site" evidence="14">
    <location>
        <position position="570"/>
    </location>
    <ligand>
        <name>Zn(2+)</name>
        <dbReference type="ChEBI" id="CHEBI:29105"/>
    </ligand>
</feature>
<keyword evidence="3 14" id="KW-0820">tRNA-binding</keyword>
<evidence type="ECO:0000313" key="18">
    <source>
        <dbReference type="Proteomes" id="UP000198833"/>
    </source>
</evidence>
<feature type="binding site" evidence="14">
    <location>
        <position position="676"/>
    </location>
    <ligand>
        <name>Zn(2+)</name>
        <dbReference type="ChEBI" id="CHEBI:29105"/>
    </ligand>
</feature>
<dbReference type="Gene3D" id="3.30.54.20">
    <property type="match status" value="1"/>
</dbReference>
<dbReference type="PRINTS" id="PR00980">
    <property type="entry name" value="TRNASYNTHALA"/>
</dbReference>
<proteinExistence type="inferred from homology"/>
<dbReference type="RefSeq" id="WP_092569546.1">
    <property type="nucleotide sequence ID" value="NZ_CP149446.1"/>
</dbReference>